<gene>
    <name evidence="3" type="ORF">EJP69_24695</name>
</gene>
<keyword evidence="4" id="KW-1185">Reference proteome</keyword>
<feature type="region of interest" description="Disordered" evidence="1">
    <location>
        <begin position="26"/>
        <end position="72"/>
    </location>
</feature>
<dbReference type="AlphaFoldDB" id="A0A431TGE2"/>
<keyword evidence="2" id="KW-0812">Transmembrane</keyword>
<reference evidence="3 4" key="1">
    <citation type="submission" date="2018-12" db="EMBL/GenBank/DDBJ databases">
        <title>The genome of Variovorax gossypii DSM 100435.</title>
        <authorList>
            <person name="Gao J."/>
            <person name="Sun J."/>
        </authorList>
    </citation>
    <scope>NUCLEOTIDE SEQUENCE [LARGE SCALE GENOMIC DNA]</scope>
    <source>
        <strain evidence="3 4">DSM 100435</strain>
    </source>
</reference>
<protein>
    <submittedName>
        <fullName evidence="3">Uncharacterized protein</fullName>
    </submittedName>
</protein>
<keyword evidence="2" id="KW-0472">Membrane</keyword>
<organism evidence="3 4">
    <name type="scientific">Variovorax gossypii</name>
    <dbReference type="NCBI Taxonomy" id="1679495"/>
    <lineage>
        <taxon>Bacteria</taxon>
        <taxon>Pseudomonadati</taxon>
        <taxon>Pseudomonadota</taxon>
        <taxon>Betaproteobacteria</taxon>
        <taxon>Burkholderiales</taxon>
        <taxon>Comamonadaceae</taxon>
        <taxon>Variovorax</taxon>
    </lineage>
</organism>
<keyword evidence="2" id="KW-1133">Transmembrane helix</keyword>
<name>A0A431TGE2_9BURK</name>
<feature type="transmembrane region" description="Helical" evidence="2">
    <location>
        <begin position="84"/>
        <end position="116"/>
    </location>
</feature>
<comment type="caution">
    <text evidence="3">The sequence shown here is derived from an EMBL/GenBank/DDBJ whole genome shotgun (WGS) entry which is preliminary data.</text>
</comment>
<dbReference type="RefSeq" id="WP_093203177.1">
    <property type="nucleotide sequence ID" value="NZ_RXOE01000008.1"/>
</dbReference>
<dbReference type="OrthoDB" id="8853550at2"/>
<sequence length="153" mass="16344">MNPQWNTPPNGDFARYVERLAAQAALPKRAASPGEHGLDVGMTQTSGPQQGQGPVTAAMQRAELPNGEVPKKQPGSFDPALLKVLGAVGAVVFLVLWAAGVPFGVLVLLAALAMWFGRKLKGVKLTPGVAKWQQVLEEAARKQREQQQKQGNN</sequence>
<evidence type="ECO:0000256" key="1">
    <source>
        <dbReference type="SAM" id="MobiDB-lite"/>
    </source>
</evidence>
<proteinExistence type="predicted"/>
<evidence type="ECO:0000313" key="4">
    <source>
        <dbReference type="Proteomes" id="UP000267418"/>
    </source>
</evidence>
<dbReference type="EMBL" id="RXOE01000008">
    <property type="protein sequence ID" value="RTQ31841.1"/>
    <property type="molecule type" value="Genomic_DNA"/>
</dbReference>
<dbReference type="Proteomes" id="UP000267418">
    <property type="component" value="Unassembled WGS sequence"/>
</dbReference>
<evidence type="ECO:0000256" key="2">
    <source>
        <dbReference type="SAM" id="Phobius"/>
    </source>
</evidence>
<accession>A0A431TGE2</accession>
<evidence type="ECO:0000313" key="3">
    <source>
        <dbReference type="EMBL" id="RTQ31841.1"/>
    </source>
</evidence>